<accession>X1A1N9</accession>
<dbReference type="GO" id="GO:0016787">
    <property type="term" value="F:hydrolase activity"/>
    <property type="evidence" value="ECO:0007669"/>
    <property type="project" value="UniProtKB-KW"/>
</dbReference>
<dbReference type="GO" id="GO:0004386">
    <property type="term" value="F:helicase activity"/>
    <property type="evidence" value="ECO:0007669"/>
    <property type="project" value="UniProtKB-KW"/>
</dbReference>
<dbReference type="GO" id="GO:0003676">
    <property type="term" value="F:nucleic acid binding"/>
    <property type="evidence" value="ECO:0007669"/>
    <property type="project" value="InterPro"/>
</dbReference>
<feature type="domain" description="Helicase ATP-binding" evidence="5">
    <location>
        <begin position="69"/>
        <end position="238"/>
    </location>
</feature>
<keyword evidence="4" id="KW-0067">ATP-binding</keyword>
<comment type="caution">
    <text evidence="7">The sequence shown here is derived from an EMBL/GenBank/DDBJ whole genome shotgun (WGS) entry which is preliminary data.</text>
</comment>
<evidence type="ECO:0000259" key="6">
    <source>
        <dbReference type="PROSITE" id="PS51194"/>
    </source>
</evidence>
<organism evidence="7">
    <name type="scientific">marine sediment metagenome</name>
    <dbReference type="NCBI Taxonomy" id="412755"/>
    <lineage>
        <taxon>unclassified sequences</taxon>
        <taxon>metagenomes</taxon>
        <taxon>ecological metagenomes</taxon>
    </lineage>
</organism>
<evidence type="ECO:0000256" key="3">
    <source>
        <dbReference type="ARBA" id="ARBA00022806"/>
    </source>
</evidence>
<keyword evidence="2" id="KW-0378">Hydrolase</keyword>
<sequence length="517" mass="59704">MTKIMKIKSLKNYGIPSYFLNIWEKDCSPYLLPIQEEAVKKYGVLNYGEGKEGRMQYAPTESNDPSEVRLHGAGNNNLLVIAPTSSGKTFIGEMAAITQIIHQQKAIYLVPLKSLAQEKYQHFKNLYSRCGLEIVTSSRDYREDDDKIIKGNYNIAVIVYEKFYYFLLKYPDFLAEVSLIIVDELQMIDDPGREPLLESMIDHLKIKEKNPRIIALSTPLENQEAVLKWFSAKALLSHHRPIALRKGIVREGTFKYINHNEQTTISQEVFFKKDAVRDNCFEDYLLETVRYFTNRNEPTLIFFPTRAETRRWSKWLASQLESRPASSAMKELRRMEETLSRNELLELLKRGMAYHNADLSWEERSLIEKYIKDGEIKVICATTTLALGTDLPFKNVLIAFNKMYGNDRDYPHAYQKTLTLTDVENIGGRAGRLNRGKKGNSLKREEGFGRVIFLAPSLISETIFQKLYFNFFTNNHQPVKNEDLNRKTEEVAETEIRYHGTNQVIKKPAKVTGGFSL</sequence>
<dbReference type="InterPro" id="IPR050474">
    <property type="entry name" value="Hel308_SKI2-like"/>
</dbReference>
<dbReference type="InterPro" id="IPR001650">
    <property type="entry name" value="Helicase_C-like"/>
</dbReference>
<evidence type="ECO:0000256" key="2">
    <source>
        <dbReference type="ARBA" id="ARBA00022801"/>
    </source>
</evidence>
<dbReference type="AlphaFoldDB" id="X1A1N9"/>
<dbReference type="InterPro" id="IPR027417">
    <property type="entry name" value="P-loop_NTPase"/>
</dbReference>
<dbReference type="PANTHER" id="PTHR47961:SF10">
    <property type="entry name" value="ATP-DEPENDENT DNA HELICASE HEL308"/>
    <property type="match status" value="1"/>
</dbReference>
<dbReference type="PANTHER" id="PTHR47961">
    <property type="entry name" value="DNA POLYMERASE THETA, PUTATIVE (AFU_ORTHOLOGUE AFUA_1G05260)-RELATED"/>
    <property type="match status" value="1"/>
</dbReference>
<dbReference type="Pfam" id="PF00270">
    <property type="entry name" value="DEAD"/>
    <property type="match status" value="1"/>
</dbReference>
<keyword evidence="3" id="KW-0347">Helicase</keyword>
<reference evidence="7" key="1">
    <citation type="journal article" date="2014" name="Front. Microbiol.">
        <title>High frequency of phylogenetically diverse reductive dehalogenase-homologous genes in deep subseafloor sedimentary metagenomes.</title>
        <authorList>
            <person name="Kawai M."/>
            <person name="Futagami T."/>
            <person name="Toyoda A."/>
            <person name="Takaki Y."/>
            <person name="Nishi S."/>
            <person name="Hori S."/>
            <person name="Arai W."/>
            <person name="Tsubouchi T."/>
            <person name="Morono Y."/>
            <person name="Uchiyama I."/>
            <person name="Ito T."/>
            <person name="Fujiyama A."/>
            <person name="Inagaki F."/>
            <person name="Takami H."/>
        </authorList>
    </citation>
    <scope>NUCLEOTIDE SEQUENCE</scope>
    <source>
        <strain evidence="7">Expedition CK06-06</strain>
    </source>
</reference>
<proteinExistence type="predicted"/>
<gene>
    <name evidence="7" type="ORF">S01H4_01059</name>
</gene>
<dbReference type="Pfam" id="PF00271">
    <property type="entry name" value="Helicase_C"/>
    <property type="match status" value="1"/>
</dbReference>
<dbReference type="PROSITE" id="PS51194">
    <property type="entry name" value="HELICASE_CTER"/>
    <property type="match status" value="1"/>
</dbReference>
<keyword evidence="1" id="KW-0547">Nucleotide-binding</keyword>
<evidence type="ECO:0008006" key="8">
    <source>
        <dbReference type="Google" id="ProtNLM"/>
    </source>
</evidence>
<dbReference type="SMART" id="SM00487">
    <property type="entry name" value="DEXDc"/>
    <property type="match status" value="1"/>
</dbReference>
<dbReference type="Gene3D" id="3.40.50.300">
    <property type="entry name" value="P-loop containing nucleotide triphosphate hydrolases"/>
    <property type="match status" value="2"/>
</dbReference>
<dbReference type="InterPro" id="IPR011545">
    <property type="entry name" value="DEAD/DEAH_box_helicase_dom"/>
</dbReference>
<dbReference type="InterPro" id="IPR014001">
    <property type="entry name" value="Helicase_ATP-bd"/>
</dbReference>
<dbReference type="GO" id="GO:0005524">
    <property type="term" value="F:ATP binding"/>
    <property type="evidence" value="ECO:0007669"/>
    <property type="project" value="UniProtKB-KW"/>
</dbReference>
<dbReference type="PROSITE" id="PS51192">
    <property type="entry name" value="HELICASE_ATP_BIND_1"/>
    <property type="match status" value="1"/>
</dbReference>
<dbReference type="SMART" id="SM00490">
    <property type="entry name" value="HELICc"/>
    <property type="match status" value="1"/>
</dbReference>
<dbReference type="SUPFAM" id="SSF52540">
    <property type="entry name" value="P-loop containing nucleoside triphosphate hydrolases"/>
    <property type="match status" value="1"/>
</dbReference>
<evidence type="ECO:0000313" key="7">
    <source>
        <dbReference type="EMBL" id="GAG66693.1"/>
    </source>
</evidence>
<name>X1A1N9_9ZZZZ</name>
<evidence type="ECO:0000256" key="1">
    <source>
        <dbReference type="ARBA" id="ARBA00022741"/>
    </source>
</evidence>
<feature type="domain" description="Helicase C-terminal" evidence="6">
    <location>
        <begin position="284"/>
        <end position="487"/>
    </location>
</feature>
<evidence type="ECO:0000256" key="4">
    <source>
        <dbReference type="ARBA" id="ARBA00022840"/>
    </source>
</evidence>
<protein>
    <recommendedName>
        <fullName evidence="8">Helicase ATP-binding domain-containing protein</fullName>
    </recommendedName>
</protein>
<evidence type="ECO:0000259" key="5">
    <source>
        <dbReference type="PROSITE" id="PS51192"/>
    </source>
</evidence>
<dbReference type="EMBL" id="BART01000176">
    <property type="protein sequence ID" value="GAG66693.1"/>
    <property type="molecule type" value="Genomic_DNA"/>
</dbReference>